<keyword evidence="1" id="KW-1133">Transmembrane helix</keyword>
<evidence type="ECO:0000313" key="2">
    <source>
        <dbReference type="EMBL" id="MFC0674026.1"/>
    </source>
</evidence>
<keyword evidence="1" id="KW-0472">Membrane</keyword>
<dbReference type="RefSeq" id="WP_376979960.1">
    <property type="nucleotide sequence ID" value="NZ_JBHLSV010000008.1"/>
</dbReference>
<feature type="transmembrane region" description="Helical" evidence="1">
    <location>
        <begin position="305"/>
        <end position="324"/>
    </location>
</feature>
<sequence>MNVIDSYLDTLFDPYPRSARMDEARAELRAMMEDKQQSLLDQGLSESQAVGRVIAEFGSLEEVAPELGIAADLGAAAPPGPPRLSADRAREYVDAIRRNRGLVAGGVTLFVLSVVPLLLLIAWSGQIEPEPPGWATLTGLVLLLVLITTGVLMLVVRGGRLEDYADIENGDFTPTAEVRAYAGELRREHRTRSQISFAIALSLWILCAVPILVPALLSEDEDQASVLFGVCLTLLMVAAGLWILLRGAWASSAADTLENEEDPDDLTGPSVHPAIRVIAAVYWPLATAIFLGWSFATGDWGSTWIIWPIAGVLYGCIWAVSGALRTGQDASRR</sequence>
<dbReference type="Proteomes" id="UP001589793">
    <property type="component" value="Unassembled WGS sequence"/>
</dbReference>
<feature type="transmembrane region" description="Helical" evidence="1">
    <location>
        <begin position="134"/>
        <end position="156"/>
    </location>
</feature>
<evidence type="ECO:0000313" key="3">
    <source>
        <dbReference type="Proteomes" id="UP001589793"/>
    </source>
</evidence>
<proteinExistence type="predicted"/>
<dbReference type="EMBL" id="JBHLSV010000008">
    <property type="protein sequence ID" value="MFC0674026.1"/>
    <property type="molecule type" value="Genomic_DNA"/>
</dbReference>
<name>A0ABV6RB56_9MICO</name>
<comment type="caution">
    <text evidence="2">The sequence shown here is derived from an EMBL/GenBank/DDBJ whole genome shotgun (WGS) entry which is preliminary data.</text>
</comment>
<protein>
    <submittedName>
        <fullName evidence="2">Permease prefix domain 1-containing protein</fullName>
    </submittedName>
</protein>
<organism evidence="2 3">
    <name type="scientific">Brachybacterium hainanense</name>
    <dbReference type="NCBI Taxonomy" id="1541174"/>
    <lineage>
        <taxon>Bacteria</taxon>
        <taxon>Bacillati</taxon>
        <taxon>Actinomycetota</taxon>
        <taxon>Actinomycetes</taxon>
        <taxon>Micrococcales</taxon>
        <taxon>Dermabacteraceae</taxon>
        <taxon>Brachybacterium</taxon>
    </lineage>
</organism>
<feature type="transmembrane region" description="Helical" evidence="1">
    <location>
        <begin position="195"/>
        <end position="217"/>
    </location>
</feature>
<gene>
    <name evidence="2" type="ORF">ACFFF6_08675</name>
</gene>
<feature type="transmembrane region" description="Helical" evidence="1">
    <location>
        <begin position="274"/>
        <end position="293"/>
    </location>
</feature>
<reference evidence="2 3" key="1">
    <citation type="submission" date="2024-09" db="EMBL/GenBank/DDBJ databases">
        <authorList>
            <person name="Sun Q."/>
            <person name="Mori K."/>
        </authorList>
    </citation>
    <scope>NUCLEOTIDE SEQUENCE [LARGE SCALE GENOMIC DNA]</scope>
    <source>
        <strain evidence="2 3">CICC 10874</strain>
    </source>
</reference>
<feature type="transmembrane region" description="Helical" evidence="1">
    <location>
        <begin position="102"/>
        <end position="122"/>
    </location>
</feature>
<dbReference type="NCBIfam" id="NF038403">
    <property type="entry name" value="perm_prefix_1"/>
    <property type="match status" value="1"/>
</dbReference>
<evidence type="ECO:0000256" key="1">
    <source>
        <dbReference type="SAM" id="Phobius"/>
    </source>
</evidence>
<accession>A0ABV6RB56</accession>
<dbReference type="InterPro" id="IPR047928">
    <property type="entry name" value="Perm_prefix_1"/>
</dbReference>
<keyword evidence="1" id="KW-0812">Transmembrane</keyword>
<feature type="transmembrane region" description="Helical" evidence="1">
    <location>
        <begin position="223"/>
        <end position="245"/>
    </location>
</feature>
<keyword evidence="3" id="KW-1185">Reference proteome</keyword>